<dbReference type="InterPro" id="IPR000719">
    <property type="entry name" value="Prot_kinase_dom"/>
</dbReference>
<accession>A0A8S1ELI5</accession>
<dbReference type="Pfam" id="PF00581">
    <property type="entry name" value="Rhodanese"/>
    <property type="match status" value="1"/>
</dbReference>
<dbReference type="PANTHER" id="PTHR47219:SF9">
    <property type="entry name" value="GTPASE ACTIVATING PROTEIN AND CENTROSOME-ASSOCIATED, ISOFORM B"/>
    <property type="match status" value="1"/>
</dbReference>
<comment type="caution">
    <text evidence="4">The sequence shown here is derived from an EMBL/GenBank/DDBJ whole genome shotgun (WGS) entry which is preliminary data.</text>
</comment>
<dbReference type="GO" id="GO:0005524">
    <property type="term" value="F:ATP binding"/>
    <property type="evidence" value="ECO:0007669"/>
    <property type="project" value="InterPro"/>
</dbReference>
<name>A0A8S1ELI5_9PELO</name>
<dbReference type="Proteomes" id="UP000494206">
    <property type="component" value="Unassembled WGS sequence"/>
</dbReference>
<dbReference type="Gene3D" id="1.10.8.270">
    <property type="entry name" value="putative rabgap domain of human tbc1 domain family member 14 like domains"/>
    <property type="match status" value="1"/>
</dbReference>
<dbReference type="InterPro" id="IPR011009">
    <property type="entry name" value="Kinase-like_dom_sf"/>
</dbReference>
<dbReference type="Pfam" id="PF00069">
    <property type="entry name" value="Pkinase"/>
    <property type="match status" value="1"/>
</dbReference>
<dbReference type="GO" id="GO:0031267">
    <property type="term" value="F:small GTPase binding"/>
    <property type="evidence" value="ECO:0007669"/>
    <property type="project" value="TreeGrafter"/>
</dbReference>
<dbReference type="SUPFAM" id="SSF47923">
    <property type="entry name" value="Ypt/Rab-GAP domain of gyp1p"/>
    <property type="match status" value="2"/>
</dbReference>
<dbReference type="SMART" id="SM00164">
    <property type="entry name" value="TBC"/>
    <property type="match status" value="1"/>
</dbReference>
<feature type="domain" description="Rab-GAP TBC" evidence="2">
    <location>
        <begin position="268"/>
        <end position="453"/>
    </location>
</feature>
<dbReference type="InterPro" id="IPR036873">
    <property type="entry name" value="Rhodanese-like_dom_sf"/>
</dbReference>
<dbReference type="PANTHER" id="PTHR47219">
    <property type="entry name" value="RAB GTPASE-ACTIVATING PROTEIN 1-LIKE"/>
    <property type="match status" value="1"/>
</dbReference>
<dbReference type="InterPro" id="IPR000195">
    <property type="entry name" value="Rab-GAP-TBC_dom"/>
</dbReference>
<dbReference type="InterPro" id="IPR050302">
    <property type="entry name" value="Rab_GAP_TBC_domain"/>
</dbReference>
<dbReference type="OrthoDB" id="1668230at2759"/>
<organism evidence="4 5">
    <name type="scientific">Caenorhabditis bovis</name>
    <dbReference type="NCBI Taxonomy" id="2654633"/>
    <lineage>
        <taxon>Eukaryota</taxon>
        <taxon>Metazoa</taxon>
        <taxon>Ecdysozoa</taxon>
        <taxon>Nematoda</taxon>
        <taxon>Chromadorea</taxon>
        <taxon>Rhabditida</taxon>
        <taxon>Rhabditina</taxon>
        <taxon>Rhabditomorpha</taxon>
        <taxon>Rhabditoidea</taxon>
        <taxon>Rhabditidae</taxon>
        <taxon>Peloderinae</taxon>
        <taxon>Caenorhabditis</taxon>
    </lineage>
</organism>
<dbReference type="GO" id="GO:0005096">
    <property type="term" value="F:GTPase activator activity"/>
    <property type="evidence" value="ECO:0007669"/>
    <property type="project" value="TreeGrafter"/>
</dbReference>
<dbReference type="SUPFAM" id="SSF56112">
    <property type="entry name" value="Protein kinase-like (PK-like)"/>
    <property type="match status" value="1"/>
</dbReference>
<dbReference type="Pfam" id="PF00566">
    <property type="entry name" value="RabGAP-TBC"/>
    <property type="match status" value="1"/>
</dbReference>
<dbReference type="InterPro" id="IPR001763">
    <property type="entry name" value="Rhodanese-like_dom"/>
</dbReference>
<evidence type="ECO:0000259" key="2">
    <source>
        <dbReference type="PROSITE" id="PS50086"/>
    </source>
</evidence>
<keyword evidence="5" id="KW-1185">Reference proteome</keyword>
<dbReference type="EMBL" id="CADEPM010000002">
    <property type="protein sequence ID" value="CAB3400826.1"/>
    <property type="molecule type" value="Genomic_DNA"/>
</dbReference>
<dbReference type="PROSITE" id="PS50086">
    <property type="entry name" value="TBC_RABGAP"/>
    <property type="match status" value="1"/>
</dbReference>
<dbReference type="InterPro" id="IPR035969">
    <property type="entry name" value="Rab-GAP_TBC_sf"/>
</dbReference>
<feature type="domain" description="Rhodanese" evidence="3">
    <location>
        <begin position="563"/>
        <end position="588"/>
    </location>
</feature>
<sequence>MLGRFEHLKKLEHDKLIKYFNLTRCVLEKNLAIIICEHYEKTLEHLLTESHLSFSMVISVASQILQGIKFLHSQNLNHANLSLENIYVVGSDANQNPTIRLSNYSLDYITKNGTDTEFISTLSQFSMCPERLMRDRHVQGNTSHDKKSFLEELIRQTNIVLEDFVRFGNEDVRQCSISYGMFVLPDSRLVKKISAMSARDVLKPLSLIGKAIESHNYEEQEAGGKFSVVVKEKDVTYQTTRMNQLRHIIHSIEFDSMVEILREQAQIDIPPVLRAEIWRSLLDVTESEESVYFELNVLATHPSDRQLDVDIPRCHQYEELMTSPAAHAGIRKVLKAWLLSNPRYVYWQGCDSISAPFLLLNFNHPATAHACLNKFINRYLYNFFLQDNAAIIQEYLTVFNHLLAYIDPVLYTHLVDLGFVPELYAIPWFLTCFAHVLPMHKLYHIWDKILLHDSSFPLMVGLAVMKELRPRLIASSFNDAILLFSDLPDLSVDVLIENSIIYHSKIPPSCTFRAHASPDHHNSRTRNIPAFLHDNKLTPLTIQELKKFDCPRMSIEEFKWRVHNEKILVIDIRPFTDYSREHVIQSVNCPNVDESSLSQIEEIYMKDQSYQRPVCIMWYNNFQAAVEFASKLVTRGNAGVCIVDVGFTGVRDERNLISVSS</sequence>
<dbReference type="FunFam" id="1.10.8.270:FF:000044">
    <property type="entry name" value="TBC Kinase homolog"/>
    <property type="match status" value="1"/>
</dbReference>
<proteinExistence type="predicted"/>
<protein>
    <recommendedName>
        <fullName evidence="6">TBC domain-containing protein kinase-like protein</fullName>
    </recommendedName>
</protein>
<dbReference type="Gene3D" id="3.40.250.10">
    <property type="entry name" value="Rhodanese-like domain"/>
    <property type="match status" value="1"/>
</dbReference>
<evidence type="ECO:0000259" key="3">
    <source>
        <dbReference type="PROSITE" id="PS50206"/>
    </source>
</evidence>
<dbReference type="Gene3D" id="1.10.472.80">
    <property type="entry name" value="Ypt/Rab-GAP domain of gyp1p, domain 3"/>
    <property type="match status" value="1"/>
</dbReference>
<dbReference type="AlphaFoldDB" id="A0A8S1ELI5"/>
<dbReference type="SUPFAM" id="SSF52821">
    <property type="entry name" value="Rhodanese/Cell cycle control phosphatase"/>
    <property type="match status" value="1"/>
</dbReference>
<gene>
    <name evidence="4" type="ORF">CBOVIS_LOCUS3677</name>
</gene>
<dbReference type="GO" id="GO:0004672">
    <property type="term" value="F:protein kinase activity"/>
    <property type="evidence" value="ECO:0007669"/>
    <property type="project" value="InterPro"/>
</dbReference>
<evidence type="ECO:0008006" key="6">
    <source>
        <dbReference type="Google" id="ProtNLM"/>
    </source>
</evidence>
<evidence type="ECO:0000313" key="4">
    <source>
        <dbReference type="EMBL" id="CAB3400826.1"/>
    </source>
</evidence>
<feature type="domain" description="Protein kinase" evidence="1">
    <location>
        <begin position="1"/>
        <end position="318"/>
    </location>
</feature>
<dbReference type="PROSITE" id="PS50206">
    <property type="entry name" value="RHODANESE_3"/>
    <property type="match status" value="1"/>
</dbReference>
<dbReference type="PROSITE" id="PS50011">
    <property type="entry name" value="PROTEIN_KINASE_DOM"/>
    <property type="match status" value="1"/>
</dbReference>
<evidence type="ECO:0000313" key="5">
    <source>
        <dbReference type="Proteomes" id="UP000494206"/>
    </source>
</evidence>
<reference evidence="4 5" key="1">
    <citation type="submission" date="2020-04" db="EMBL/GenBank/DDBJ databases">
        <authorList>
            <person name="Laetsch R D."/>
            <person name="Stevens L."/>
            <person name="Kumar S."/>
            <person name="Blaxter L. M."/>
        </authorList>
    </citation>
    <scope>NUCLEOTIDE SEQUENCE [LARGE SCALE GENOMIC DNA]</scope>
</reference>
<dbReference type="Gene3D" id="1.10.510.10">
    <property type="entry name" value="Transferase(Phosphotransferase) domain 1"/>
    <property type="match status" value="1"/>
</dbReference>
<evidence type="ECO:0000259" key="1">
    <source>
        <dbReference type="PROSITE" id="PS50011"/>
    </source>
</evidence>